<proteinExistence type="predicted"/>
<feature type="compositionally biased region" description="Basic and acidic residues" evidence="1">
    <location>
        <begin position="739"/>
        <end position="755"/>
    </location>
</feature>
<feature type="compositionally biased region" description="Basic and acidic residues" evidence="1">
    <location>
        <begin position="442"/>
        <end position="463"/>
    </location>
</feature>
<feature type="compositionally biased region" description="Basic and acidic residues" evidence="1">
    <location>
        <begin position="704"/>
        <end position="720"/>
    </location>
</feature>
<feature type="compositionally biased region" description="Basic and acidic residues" evidence="1">
    <location>
        <begin position="368"/>
        <end position="381"/>
    </location>
</feature>
<feature type="compositionally biased region" description="Basic and acidic residues" evidence="1">
    <location>
        <begin position="537"/>
        <end position="563"/>
    </location>
</feature>
<sequence>MVWWRSRFRVAHKSFLKTFSTMTKEDLDALEQVLQDHGNDGSYPFLVDLKRMSGRWYFKSRMKNDCQAYLAIVEEHYYVEENSETSVLRATLQQHQDRKSSLQGVHEPKSHHLKSKPTPQRSSRSLVRNQARQSILNARGIQDVSDMLTLDEDSADEDSLSSREYRLFSIQPLAKDTSNWVRCTVREEPLGTNEILQRIRQLDLDKTSMIDKKLLLRSDQQAQVTRVHANVVTTETDPGMYWLLRQLQVMQKETPFFWKRGEDSGILVIFAREPRPGFEHQLAERQRHRYSGTGVAAANANGNNLSNPMGKAAPPPVHAMPIPLTVPNEEAHSPSIRSFEKKTELVKDTAAADTGDIPVIEVDVEPEGEARSSDILDDSKSRRSRSRSKPSRVAKESIARRPALSRVSTNNAGDRVYESQNVLSRSRSRVPSPSRSQNNELSRVRYDAYSAGRKDQEREDEAEKRELAVERYYGQDDARHHRAAYWQPAEYGDSFDDRISRLPRENTDGSQRQYFENEVRNELLVIRALEHRQGKAAERVQKARTSSEAEEARYPTHFDREPYDPQAHSPGADDAIDQLLLTWTPGNEAVDDTNKAAPISSVHSDVSEQIEPEQQDDEVTINRELPVLLPVNGDQGSQVGSLDGPVLELDRGPPHVETTNECATDLAIGSDAAPRVSEEEKRSPQDDNSHSGSAAETPLPAGESDGHHAHTVLDADKDLDNDNAESESLEHEDDNESENIDKPGSEADTLARAHQETTAQDAATSGSQDHLDRARRLPSTLTLGMSKSRGNHQHWMRSTELDIRVGFGFRERLARGTHTSLKVEMLEQSEQKKEKSQYLKWSSGLRGGRVRRMNMTRELIEASFEI</sequence>
<comment type="caution">
    <text evidence="2">The sequence shown here is derived from an EMBL/GenBank/DDBJ whole genome shotgun (WGS) entry which is preliminary data.</text>
</comment>
<feature type="region of interest" description="Disordered" evidence="1">
    <location>
        <begin position="357"/>
        <end position="463"/>
    </location>
</feature>
<evidence type="ECO:0000313" key="3">
    <source>
        <dbReference type="Proteomes" id="UP001430848"/>
    </source>
</evidence>
<name>A0ABR1P868_DIAER</name>
<feature type="compositionally biased region" description="Polar residues" evidence="1">
    <location>
        <begin position="756"/>
        <end position="768"/>
    </location>
</feature>
<protein>
    <submittedName>
        <fullName evidence="2">Uncharacterized protein</fullName>
    </submittedName>
</protein>
<dbReference type="EMBL" id="JAKNSF020000032">
    <property type="protein sequence ID" value="KAK7728716.1"/>
    <property type="molecule type" value="Genomic_DNA"/>
</dbReference>
<feature type="compositionally biased region" description="Basic and acidic residues" evidence="1">
    <location>
        <begin position="95"/>
        <end position="110"/>
    </location>
</feature>
<feature type="region of interest" description="Disordered" evidence="1">
    <location>
        <begin position="630"/>
        <end position="773"/>
    </location>
</feature>
<gene>
    <name evidence="2" type="ORF">SLS63_006577</name>
</gene>
<reference evidence="2 3" key="1">
    <citation type="submission" date="2024-02" db="EMBL/GenBank/DDBJ databases">
        <title>De novo assembly and annotation of 12 fungi associated with fruit tree decline syndrome in Ontario, Canada.</title>
        <authorList>
            <person name="Sulman M."/>
            <person name="Ellouze W."/>
            <person name="Ilyukhin E."/>
        </authorList>
    </citation>
    <scope>NUCLEOTIDE SEQUENCE [LARGE SCALE GENOMIC DNA]</scope>
    <source>
        <strain evidence="2 3">M169</strain>
    </source>
</reference>
<feature type="compositionally biased region" description="Polar residues" evidence="1">
    <location>
        <begin position="406"/>
        <end position="423"/>
    </location>
</feature>
<evidence type="ECO:0000313" key="2">
    <source>
        <dbReference type="EMBL" id="KAK7728716.1"/>
    </source>
</evidence>
<feature type="compositionally biased region" description="Basic and acidic residues" evidence="1">
    <location>
        <begin position="676"/>
        <end position="689"/>
    </location>
</feature>
<dbReference type="Proteomes" id="UP001430848">
    <property type="component" value="Unassembled WGS sequence"/>
</dbReference>
<feature type="region of interest" description="Disordered" evidence="1">
    <location>
        <begin position="537"/>
        <end position="569"/>
    </location>
</feature>
<accession>A0ABR1P868</accession>
<feature type="compositionally biased region" description="Basic residues" evidence="1">
    <location>
        <begin position="382"/>
        <end position="392"/>
    </location>
</feature>
<feature type="compositionally biased region" description="Acidic residues" evidence="1">
    <location>
        <begin position="721"/>
        <end position="738"/>
    </location>
</feature>
<organism evidence="2 3">
    <name type="scientific">Diaporthe eres</name>
    <name type="common">Phomopsis oblonga</name>
    <dbReference type="NCBI Taxonomy" id="83184"/>
    <lineage>
        <taxon>Eukaryota</taxon>
        <taxon>Fungi</taxon>
        <taxon>Dikarya</taxon>
        <taxon>Ascomycota</taxon>
        <taxon>Pezizomycotina</taxon>
        <taxon>Sordariomycetes</taxon>
        <taxon>Sordariomycetidae</taxon>
        <taxon>Diaporthales</taxon>
        <taxon>Diaporthaceae</taxon>
        <taxon>Diaporthe</taxon>
        <taxon>Diaporthe eres species complex</taxon>
    </lineage>
</organism>
<feature type="compositionally biased region" description="Polar residues" evidence="1">
    <location>
        <begin position="117"/>
        <end position="129"/>
    </location>
</feature>
<feature type="region of interest" description="Disordered" evidence="1">
    <location>
        <begin position="91"/>
        <end position="129"/>
    </location>
</feature>
<evidence type="ECO:0000256" key="1">
    <source>
        <dbReference type="SAM" id="MobiDB-lite"/>
    </source>
</evidence>
<keyword evidence="3" id="KW-1185">Reference proteome</keyword>